<proteinExistence type="predicted"/>
<dbReference type="Proteomes" id="UP000535415">
    <property type="component" value="Unassembled WGS sequence"/>
</dbReference>
<sequence length="155" mass="17943">MSDVDAPQETSLVTTATLDADVTEASQNEKFREIVHNEAQKYRDYSESEEYRNSAHIKNLRKKDRDRQADGTWNERRRKEYAVMVALGENREVRSYVSGLSVEAMSLRKKEEAKKRQAKHRANLTATQIEDRRKANAERERQRRAARKAAESSGT</sequence>
<feature type="region of interest" description="Disordered" evidence="1">
    <location>
        <begin position="42"/>
        <end position="75"/>
    </location>
</feature>
<dbReference type="RefSeq" id="WP_183530181.1">
    <property type="nucleotide sequence ID" value="NZ_JACIJM010000008.1"/>
</dbReference>
<feature type="compositionally biased region" description="Basic and acidic residues" evidence="1">
    <location>
        <begin position="129"/>
        <end position="143"/>
    </location>
</feature>
<evidence type="ECO:0000256" key="1">
    <source>
        <dbReference type="SAM" id="MobiDB-lite"/>
    </source>
</evidence>
<organism evidence="2 3">
    <name type="scientific">Yoonia ponticola</name>
    <dbReference type="NCBI Taxonomy" id="1524255"/>
    <lineage>
        <taxon>Bacteria</taxon>
        <taxon>Pseudomonadati</taxon>
        <taxon>Pseudomonadota</taxon>
        <taxon>Alphaproteobacteria</taxon>
        <taxon>Rhodobacterales</taxon>
        <taxon>Paracoccaceae</taxon>
        <taxon>Yoonia</taxon>
    </lineage>
</organism>
<name>A0A7W9BMQ8_9RHOB</name>
<evidence type="ECO:0000313" key="2">
    <source>
        <dbReference type="EMBL" id="MBB5723196.1"/>
    </source>
</evidence>
<keyword evidence="3" id="KW-1185">Reference proteome</keyword>
<comment type="caution">
    <text evidence="2">The sequence shown here is derived from an EMBL/GenBank/DDBJ whole genome shotgun (WGS) entry which is preliminary data.</text>
</comment>
<reference evidence="2 3" key="1">
    <citation type="submission" date="2020-08" db="EMBL/GenBank/DDBJ databases">
        <title>Genomic Encyclopedia of Type Strains, Phase IV (KMG-IV): sequencing the most valuable type-strain genomes for metagenomic binning, comparative biology and taxonomic classification.</title>
        <authorList>
            <person name="Goeker M."/>
        </authorList>
    </citation>
    <scope>NUCLEOTIDE SEQUENCE [LARGE SCALE GENOMIC DNA]</scope>
    <source>
        <strain evidence="2 3">DSM 101064</strain>
    </source>
</reference>
<feature type="compositionally biased region" description="Basic and acidic residues" evidence="1">
    <location>
        <begin position="63"/>
        <end position="75"/>
    </location>
</feature>
<dbReference type="AlphaFoldDB" id="A0A7W9BMQ8"/>
<gene>
    <name evidence="2" type="ORF">FHS72_002833</name>
</gene>
<feature type="compositionally biased region" description="Basic and acidic residues" evidence="1">
    <location>
        <begin position="42"/>
        <end position="53"/>
    </location>
</feature>
<feature type="region of interest" description="Disordered" evidence="1">
    <location>
        <begin position="107"/>
        <end position="155"/>
    </location>
</feature>
<protein>
    <submittedName>
        <fullName evidence="2">Uncharacterized protein</fullName>
    </submittedName>
</protein>
<dbReference type="EMBL" id="JACIJM010000008">
    <property type="protein sequence ID" value="MBB5723196.1"/>
    <property type="molecule type" value="Genomic_DNA"/>
</dbReference>
<evidence type="ECO:0000313" key="3">
    <source>
        <dbReference type="Proteomes" id="UP000535415"/>
    </source>
</evidence>
<accession>A0A7W9BMQ8</accession>